<feature type="signal peptide" evidence="6">
    <location>
        <begin position="1"/>
        <end position="20"/>
    </location>
</feature>
<dbReference type="Proteomes" id="UP001258315">
    <property type="component" value="Unassembled WGS sequence"/>
</dbReference>
<dbReference type="InterPro" id="IPR057739">
    <property type="entry name" value="Glyco_hydro_29_N"/>
</dbReference>
<dbReference type="SUPFAM" id="SSF51445">
    <property type="entry name" value="(Trans)glycosidases"/>
    <property type="match status" value="1"/>
</dbReference>
<comment type="similarity">
    <text evidence="1">Belongs to the glycosyl hydrolase 29 family.</text>
</comment>
<evidence type="ECO:0000256" key="5">
    <source>
        <dbReference type="ARBA" id="ARBA00023295"/>
    </source>
</evidence>
<reference evidence="10" key="1">
    <citation type="submission" date="2023-07" db="EMBL/GenBank/DDBJ databases">
        <title>Functional and genomic diversity of the sorghum phyllosphere microbiome.</title>
        <authorList>
            <person name="Shade A."/>
        </authorList>
    </citation>
    <scope>NUCLEOTIDE SEQUENCE [LARGE SCALE GENOMIC DNA]</scope>
    <source>
        <strain evidence="10">SORGH_AS_0422</strain>
    </source>
</reference>
<dbReference type="Pfam" id="PF01120">
    <property type="entry name" value="Alpha_L_fucos"/>
    <property type="match status" value="1"/>
</dbReference>
<dbReference type="Gene3D" id="3.20.20.80">
    <property type="entry name" value="Glycosidases"/>
    <property type="match status" value="1"/>
</dbReference>
<dbReference type="GO" id="GO:0004560">
    <property type="term" value="F:alpha-L-fucosidase activity"/>
    <property type="evidence" value="ECO:0007669"/>
    <property type="project" value="UniProtKB-EC"/>
</dbReference>
<comment type="caution">
    <text evidence="9">The sequence shown here is derived from an EMBL/GenBank/DDBJ whole genome shotgun (WGS) entry which is preliminary data.</text>
</comment>
<feature type="chain" id="PRO_5047376056" description="alpha-L-fucosidase" evidence="6">
    <location>
        <begin position="21"/>
        <end position="587"/>
    </location>
</feature>
<name>A0ABU3H0C2_9SPHI</name>
<gene>
    <name evidence="9" type="ORF">QE417_004535</name>
</gene>
<keyword evidence="3 6" id="KW-0732">Signal</keyword>
<keyword evidence="10" id="KW-1185">Reference proteome</keyword>
<dbReference type="EC" id="3.2.1.51" evidence="2"/>
<feature type="domain" description="Alpha-L-fucosidase C-terminal" evidence="8">
    <location>
        <begin position="506"/>
        <end position="578"/>
    </location>
</feature>
<organism evidence="9 10">
    <name type="scientific">Mucilaginibacter terrae</name>
    <dbReference type="NCBI Taxonomy" id="1955052"/>
    <lineage>
        <taxon>Bacteria</taxon>
        <taxon>Pseudomonadati</taxon>
        <taxon>Bacteroidota</taxon>
        <taxon>Sphingobacteriia</taxon>
        <taxon>Sphingobacteriales</taxon>
        <taxon>Sphingobacteriaceae</taxon>
        <taxon>Mucilaginibacter</taxon>
    </lineage>
</organism>
<dbReference type="InterPro" id="IPR013780">
    <property type="entry name" value="Glyco_hydro_b"/>
</dbReference>
<dbReference type="InterPro" id="IPR000933">
    <property type="entry name" value="Glyco_hydro_29"/>
</dbReference>
<dbReference type="PANTHER" id="PTHR10030:SF37">
    <property type="entry name" value="ALPHA-L-FUCOSIDASE-RELATED"/>
    <property type="match status" value="1"/>
</dbReference>
<dbReference type="EMBL" id="JAVLVU010000001">
    <property type="protein sequence ID" value="MDT3405463.1"/>
    <property type="molecule type" value="Genomic_DNA"/>
</dbReference>
<evidence type="ECO:0000259" key="7">
    <source>
        <dbReference type="Pfam" id="PF01120"/>
    </source>
</evidence>
<evidence type="ECO:0000256" key="4">
    <source>
        <dbReference type="ARBA" id="ARBA00022801"/>
    </source>
</evidence>
<dbReference type="SMART" id="SM00812">
    <property type="entry name" value="Alpha_L_fucos"/>
    <property type="match status" value="1"/>
</dbReference>
<evidence type="ECO:0000256" key="6">
    <source>
        <dbReference type="SAM" id="SignalP"/>
    </source>
</evidence>
<dbReference type="Pfam" id="PF16757">
    <property type="entry name" value="Fucosidase_C"/>
    <property type="match status" value="1"/>
</dbReference>
<dbReference type="Gene3D" id="2.60.40.1180">
    <property type="entry name" value="Golgi alpha-mannosidase II"/>
    <property type="match status" value="1"/>
</dbReference>
<evidence type="ECO:0000313" key="9">
    <source>
        <dbReference type="EMBL" id="MDT3405463.1"/>
    </source>
</evidence>
<dbReference type="RefSeq" id="WP_311954050.1">
    <property type="nucleotide sequence ID" value="NZ_JAVLVU010000001.1"/>
</dbReference>
<protein>
    <recommendedName>
        <fullName evidence="2">alpha-L-fucosidase</fullName>
        <ecNumber evidence="2">3.2.1.51</ecNumber>
    </recommendedName>
</protein>
<dbReference type="InterPro" id="IPR017853">
    <property type="entry name" value="GH"/>
</dbReference>
<sequence length="587" mass="65878">MRSSATVLLMLCLSAASSYAQQSTHKYSRSKHQPIPAIPRVLSLDSISMGDSKAFPEEQLNIPIAKGPFEPNWASIEKNYPGEPEWLRDAKFGIWVHFGPQASGESGDWYARKMYVPGTTAYKNHLKKYGHPSEVGYKEILKDWNPKQLDPVKLAKIYKDAGARFMMIQGVHHDNYDLWNSQYQPWNSVNVGPKRDIIGEWSKAARASGIRFGVTFHHEYTWWWWQTAFGSDTQGPKKGIPYDGNLTLADGKGKWWEGLDPRLLYGIDLREYKGVDAAAKSPWTPPSAGIFSRHLAYDKWYATNWAQRMMDVVQHYDPDFIYTDGTVQGPFTGDGTGTGYKANAMQTVIADFYNRTLAKRGKVNTFSVVKFRNNTNGTVTTEEFGIPANIKTDQPWIAEVPVGDWFYEPGFTYDSGMMIKYITEAIARDGNAAICVSLLPDGSLDEGSQKMLKEVGVWMRINGEAVYGSRAWVIPGEGKETNGKIKMLPGGKLERRQAEFKFDEQDFRFTVGKNKALYVFSMVIPQVGSVLNVKSLGTDAKHLGHPIKSVSMLGYNGKLKWEQTNGGLKITYPNVTSLATSVVFKID</sequence>
<dbReference type="InterPro" id="IPR031919">
    <property type="entry name" value="Fucosidase_C"/>
</dbReference>
<evidence type="ECO:0000256" key="3">
    <source>
        <dbReference type="ARBA" id="ARBA00022729"/>
    </source>
</evidence>
<keyword evidence="4 9" id="KW-0378">Hydrolase</keyword>
<proteinExistence type="inferred from homology"/>
<evidence type="ECO:0000313" key="10">
    <source>
        <dbReference type="Proteomes" id="UP001258315"/>
    </source>
</evidence>
<accession>A0ABU3H0C2</accession>
<evidence type="ECO:0000256" key="1">
    <source>
        <dbReference type="ARBA" id="ARBA00007951"/>
    </source>
</evidence>
<dbReference type="PANTHER" id="PTHR10030">
    <property type="entry name" value="ALPHA-L-FUCOSIDASE"/>
    <property type="match status" value="1"/>
</dbReference>
<evidence type="ECO:0000259" key="8">
    <source>
        <dbReference type="Pfam" id="PF16757"/>
    </source>
</evidence>
<feature type="domain" description="Glycoside hydrolase family 29 N-terminal" evidence="7">
    <location>
        <begin position="64"/>
        <end position="464"/>
    </location>
</feature>
<evidence type="ECO:0000256" key="2">
    <source>
        <dbReference type="ARBA" id="ARBA00012662"/>
    </source>
</evidence>
<keyword evidence="5 9" id="KW-0326">Glycosidase</keyword>